<evidence type="ECO:0000313" key="1">
    <source>
        <dbReference type="EMBL" id="SQB33619.1"/>
    </source>
</evidence>
<proteinExistence type="predicted"/>
<sequence>MLSPQQFAKETGLSYHQVLQMCKIKEINALSTEGGHFKIPPKELDRFKNSDYVTEEQYLEVVRENEKLKTVIKNCMNLLSTINRL</sequence>
<dbReference type="AlphaFoldDB" id="A0A2X2Y6R9"/>
<dbReference type="RefSeq" id="WP_096635798.1">
    <property type="nucleotide sequence ID" value="NZ_OAOH01000001.1"/>
</dbReference>
<organism evidence="1 2">
    <name type="scientific">Clostridium cochlearium</name>
    <dbReference type="NCBI Taxonomy" id="1494"/>
    <lineage>
        <taxon>Bacteria</taxon>
        <taxon>Bacillati</taxon>
        <taxon>Bacillota</taxon>
        <taxon>Clostridia</taxon>
        <taxon>Eubacteriales</taxon>
        <taxon>Clostridiaceae</taxon>
        <taxon>Clostridium</taxon>
    </lineage>
</organism>
<gene>
    <name evidence="1" type="ORF">NCTC13028_00607</name>
</gene>
<evidence type="ECO:0000313" key="2">
    <source>
        <dbReference type="Proteomes" id="UP000250223"/>
    </source>
</evidence>
<reference evidence="1 2" key="1">
    <citation type="submission" date="2018-06" db="EMBL/GenBank/DDBJ databases">
        <authorList>
            <consortium name="Pathogen Informatics"/>
            <person name="Doyle S."/>
        </authorList>
    </citation>
    <scope>NUCLEOTIDE SEQUENCE [LARGE SCALE GENOMIC DNA]</scope>
    <source>
        <strain evidence="1 2">NCTC13028</strain>
    </source>
</reference>
<dbReference type="Proteomes" id="UP000250223">
    <property type="component" value="Unassembled WGS sequence"/>
</dbReference>
<name>A0A2X2Y6R9_CLOCO</name>
<accession>A0A2X2Y6R9</accession>
<protein>
    <submittedName>
        <fullName evidence="1">Uncharacterized protein</fullName>
    </submittedName>
</protein>
<dbReference type="EMBL" id="UAWC01000001">
    <property type="protein sequence ID" value="SQB33619.1"/>
    <property type="molecule type" value="Genomic_DNA"/>
</dbReference>